<dbReference type="EMBL" id="JAADZU010000017">
    <property type="protein sequence ID" value="NDK89410.1"/>
    <property type="molecule type" value="Genomic_DNA"/>
</dbReference>
<gene>
    <name evidence="1" type="ORF">GYA93_07410</name>
</gene>
<dbReference type="GO" id="GO:0016787">
    <property type="term" value="F:hydrolase activity"/>
    <property type="evidence" value="ECO:0007669"/>
    <property type="project" value="UniProtKB-KW"/>
</dbReference>
<dbReference type="SUPFAM" id="SSF53474">
    <property type="entry name" value="alpha/beta-Hydrolases"/>
    <property type="match status" value="1"/>
</dbReference>
<dbReference type="RefSeq" id="WP_059036473.1">
    <property type="nucleotide sequence ID" value="NZ_JAADZU010000017.1"/>
</dbReference>
<dbReference type="Proteomes" id="UP000466307">
    <property type="component" value="Unassembled WGS sequence"/>
</dbReference>
<evidence type="ECO:0000313" key="2">
    <source>
        <dbReference type="Proteomes" id="UP000466307"/>
    </source>
</evidence>
<keyword evidence="1" id="KW-0378">Hydrolase</keyword>
<reference evidence="1 2" key="1">
    <citation type="submission" date="2020-01" db="EMBL/GenBank/DDBJ databases">
        <title>Investigation of new actinobacteria for the biodesulphurisation of diesel fuel.</title>
        <authorList>
            <person name="Athi Narayanan S.M."/>
        </authorList>
    </citation>
    <scope>NUCLEOTIDE SEQUENCE [LARGE SCALE GENOMIC DNA]</scope>
    <source>
        <strain evidence="1 2">213E</strain>
    </source>
</reference>
<dbReference type="InterPro" id="IPR029058">
    <property type="entry name" value="AB_hydrolase_fold"/>
</dbReference>
<organism evidence="1 2">
    <name type="scientific">Gordonia desulfuricans</name>
    <dbReference type="NCBI Taxonomy" id="89051"/>
    <lineage>
        <taxon>Bacteria</taxon>
        <taxon>Bacillati</taxon>
        <taxon>Actinomycetota</taxon>
        <taxon>Actinomycetes</taxon>
        <taxon>Mycobacteriales</taxon>
        <taxon>Gordoniaceae</taxon>
        <taxon>Gordonia</taxon>
    </lineage>
</organism>
<dbReference type="AlphaFoldDB" id="A0A7K3LMD7"/>
<dbReference type="Gene3D" id="3.40.50.1820">
    <property type="entry name" value="alpha/beta hydrolase"/>
    <property type="match status" value="1"/>
</dbReference>
<evidence type="ECO:0000313" key="1">
    <source>
        <dbReference type="EMBL" id="NDK89410.1"/>
    </source>
</evidence>
<keyword evidence="2" id="KW-1185">Reference proteome</keyword>
<accession>A0A7K3LMD7</accession>
<name>A0A7K3LMD7_9ACTN</name>
<proteinExistence type="predicted"/>
<sequence length="244" mass="24935">MPADDRNSPDRPEVLVALPGTGSDADFVRRAFGPAAADLGIELIGLQPTDDLIDGYRRRLTDIADQRGSILVGGVSIGAAVTVEWALGAGAGRCAGVWAALPAWSGPATTAVAAASARATAQALRADGLDATVAAMAQGSPTWLADELGRSWRALHPGLVVQLEQAAAYRAPTVAEIAGLTVPLGIVAAADDPLHPIDVARAWADAAAHASLAEVTLTAWGEQPELLGRACARAWQSVRTTTAG</sequence>
<protein>
    <submittedName>
        <fullName evidence="1">Alpha/beta hydrolase</fullName>
    </submittedName>
</protein>
<comment type="caution">
    <text evidence="1">The sequence shown here is derived from an EMBL/GenBank/DDBJ whole genome shotgun (WGS) entry which is preliminary data.</text>
</comment>